<evidence type="ECO:0000259" key="6">
    <source>
        <dbReference type="PROSITE" id="PS50103"/>
    </source>
</evidence>
<feature type="compositionally biased region" description="Pro residues" evidence="5">
    <location>
        <begin position="291"/>
        <end position="304"/>
    </location>
</feature>
<feature type="repeat" description="ANK" evidence="3">
    <location>
        <begin position="35"/>
        <end position="67"/>
    </location>
</feature>
<dbReference type="PROSITE" id="PS50088">
    <property type="entry name" value="ANK_REPEAT"/>
    <property type="match status" value="1"/>
</dbReference>
<feature type="zinc finger region" description="C3H1-type" evidence="4">
    <location>
        <begin position="399"/>
        <end position="426"/>
    </location>
</feature>
<feature type="region of interest" description="Disordered" evidence="5">
    <location>
        <begin position="89"/>
        <end position="115"/>
    </location>
</feature>
<organism evidence="7 8">
    <name type="scientific">Piloderma croceum (strain F 1598)</name>
    <dbReference type="NCBI Taxonomy" id="765440"/>
    <lineage>
        <taxon>Eukaryota</taxon>
        <taxon>Fungi</taxon>
        <taxon>Dikarya</taxon>
        <taxon>Basidiomycota</taxon>
        <taxon>Agaricomycotina</taxon>
        <taxon>Agaricomycetes</taxon>
        <taxon>Agaricomycetidae</taxon>
        <taxon>Atheliales</taxon>
        <taxon>Atheliaceae</taxon>
        <taxon>Piloderma</taxon>
    </lineage>
</organism>
<evidence type="ECO:0000256" key="1">
    <source>
        <dbReference type="ARBA" id="ARBA00022737"/>
    </source>
</evidence>
<dbReference type="InterPro" id="IPR002110">
    <property type="entry name" value="Ankyrin_rpt"/>
</dbReference>
<dbReference type="STRING" id="765440.A0A0C3GD84"/>
<dbReference type="OrthoDB" id="20872at2759"/>
<keyword evidence="8" id="KW-1185">Reference proteome</keyword>
<feature type="compositionally biased region" description="Gly residues" evidence="5">
    <location>
        <begin position="440"/>
        <end position="450"/>
    </location>
</feature>
<dbReference type="InterPro" id="IPR036770">
    <property type="entry name" value="Ankyrin_rpt-contain_sf"/>
</dbReference>
<accession>A0A0C3GD84</accession>
<gene>
    <name evidence="7" type="ORF">PILCRDRAFT_95322</name>
</gene>
<dbReference type="InterPro" id="IPR000571">
    <property type="entry name" value="Znf_CCCH"/>
</dbReference>
<feature type="compositionally biased region" description="Polar residues" evidence="5">
    <location>
        <begin position="231"/>
        <end position="242"/>
    </location>
</feature>
<feature type="domain" description="C3H1-type" evidence="6">
    <location>
        <begin position="168"/>
        <end position="188"/>
    </location>
</feature>
<dbReference type="Pfam" id="PF12796">
    <property type="entry name" value="Ank_2"/>
    <property type="match status" value="1"/>
</dbReference>
<proteinExistence type="predicted"/>
<feature type="domain" description="C3H1-type" evidence="6">
    <location>
        <begin position="399"/>
        <end position="426"/>
    </location>
</feature>
<dbReference type="Gene3D" id="1.25.40.20">
    <property type="entry name" value="Ankyrin repeat-containing domain"/>
    <property type="match status" value="1"/>
</dbReference>
<dbReference type="PANTHER" id="PTHR24171">
    <property type="entry name" value="ANKYRIN REPEAT DOMAIN-CONTAINING PROTEIN 39-RELATED"/>
    <property type="match status" value="1"/>
</dbReference>
<keyword evidence="4" id="KW-0863">Zinc-finger</keyword>
<feature type="compositionally biased region" description="Low complexity" evidence="5">
    <location>
        <begin position="491"/>
        <end position="502"/>
    </location>
</feature>
<reference evidence="8" key="2">
    <citation type="submission" date="2015-01" db="EMBL/GenBank/DDBJ databases">
        <title>Evolutionary Origins and Diversification of the Mycorrhizal Mutualists.</title>
        <authorList>
            <consortium name="DOE Joint Genome Institute"/>
            <consortium name="Mycorrhizal Genomics Consortium"/>
            <person name="Kohler A."/>
            <person name="Kuo A."/>
            <person name="Nagy L.G."/>
            <person name="Floudas D."/>
            <person name="Copeland A."/>
            <person name="Barry K.W."/>
            <person name="Cichocki N."/>
            <person name="Veneault-Fourrey C."/>
            <person name="LaButti K."/>
            <person name="Lindquist E.A."/>
            <person name="Lipzen A."/>
            <person name="Lundell T."/>
            <person name="Morin E."/>
            <person name="Murat C."/>
            <person name="Riley R."/>
            <person name="Ohm R."/>
            <person name="Sun H."/>
            <person name="Tunlid A."/>
            <person name="Henrissat B."/>
            <person name="Grigoriev I.V."/>
            <person name="Hibbett D.S."/>
            <person name="Martin F."/>
        </authorList>
    </citation>
    <scope>NUCLEOTIDE SEQUENCE [LARGE SCALE GENOMIC DNA]</scope>
    <source>
        <strain evidence="8">F 1598</strain>
    </source>
</reference>
<keyword evidence="1" id="KW-0677">Repeat</keyword>
<dbReference type="HOGENOM" id="CLU_426496_0_0_1"/>
<evidence type="ECO:0000313" key="7">
    <source>
        <dbReference type="EMBL" id="KIM88586.1"/>
    </source>
</evidence>
<keyword evidence="4" id="KW-0479">Metal-binding</keyword>
<feature type="compositionally biased region" description="Low complexity" evidence="5">
    <location>
        <begin position="553"/>
        <end position="571"/>
    </location>
</feature>
<evidence type="ECO:0000256" key="4">
    <source>
        <dbReference type="PROSITE-ProRule" id="PRU00723"/>
    </source>
</evidence>
<evidence type="ECO:0000256" key="3">
    <source>
        <dbReference type="PROSITE-ProRule" id="PRU00023"/>
    </source>
</evidence>
<feature type="region of interest" description="Disordered" evidence="5">
    <location>
        <begin position="426"/>
        <end position="452"/>
    </location>
</feature>
<dbReference type="SUPFAM" id="SSF48403">
    <property type="entry name" value="Ankyrin repeat"/>
    <property type="match status" value="1"/>
</dbReference>
<feature type="zinc finger region" description="C3H1-type" evidence="4">
    <location>
        <begin position="168"/>
        <end position="188"/>
    </location>
</feature>
<dbReference type="Proteomes" id="UP000054166">
    <property type="component" value="Unassembled WGS sequence"/>
</dbReference>
<dbReference type="GO" id="GO:0008270">
    <property type="term" value="F:zinc ion binding"/>
    <property type="evidence" value="ECO:0007669"/>
    <property type="project" value="UniProtKB-KW"/>
</dbReference>
<name>A0A0C3GD84_PILCF</name>
<protein>
    <recommendedName>
        <fullName evidence="6">C3H1-type domain-containing protein</fullName>
    </recommendedName>
</protein>
<dbReference type="PROSITE" id="PS50297">
    <property type="entry name" value="ANK_REP_REGION"/>
    <property type="match status" value="1"/>
</dbReference>
<feature type="region of interest" description="Disordered" evidence="5">
    <location>
        <begin position="222"/>
        <end position="405"/>
    </location>
</feature>
<dbReference type="AlphaFoldDB" id="A0A0C3GD84"/>
<feature type="region of interest" description="Disordered" evidence="5">
    <location>
        <begin position="491"/>
        <end position="602"/>
    </location>
</feature>
<keyword evidence="4" id="KW-0862">Zinc</keyword>
<feature type="compositionally biased region" description="Basic and acidic residues" evidence="5">
    <location>
        <begin position="586"/>
        <end position="602"/>
    </location>
</feature>
<evidence type="ECO:0000256" key="2">
    <source>
        <dbReference type="ARBA" id="ARBA00023043"/>
    </source>
</evidence>
<evidence type="ECO:0000256" key="5">
    <source>
        <dbReference type="SAM" id="MobiDB-lite"/>
    </source>
</evidence>
<dbReference type="EMBL" id="KN832976">
    <property type="protein sequence ID" value="KIM88586.1"/>
    <property type="molecule type" value="Genomic_DNA"/>
</dbReference>
<dbReference type="GO" id="GO:0010468">
    <property type="term" value="P:regulation of gene expression"/>
    <property type="evidence" value="ECO:0007669"/>
    <property type="project" value="UniProtKB-ARBA"/>
</dbReference>
<feature type="compositionally biased region" description="Low complexity" evidence="5">
    <location>
        <begin position="305"/>
        <end position="319"/>
    </location>
</feature>
<keyword evidence="2 3" id="KW-0040">ANK repeat</keyword>
<feature type="region of interest" description="Disordered" evidence="5">
    <location>
        <begin position="133"/>
        <end position="156"/>
    </location>
</feature>
<dbReference type="SMART" id="SM00356">
    <property type="entry name" value="ZnF_C3H1"/>
    <property type="match status" value="2"/>
</dbReference>
<dbReference type="SMART" id="SM00248">
    <property type="entry name" value="ANK"/>
    <property type="match status" value="1"/>
</dbReference>
<reference evidence="7 8" key="1">
    <citation type="submission" date="2014-04" db="EMBL/GenBank/DDBJ databases">
        <authorList>
            <consortium name="DOE Joint Genome Institute"/>
            <person name="Kuo A."/>
            <person name="Tarkka M."/>
            <person name="Buscot F."/>
            <person name="Kohler A."/>
            <person name="Nagy L.G."/>
            <person name="Floudas D."/>
            <person name="Copeland A."/>
            <person name="Barry K.W."/>
            <person name="Cichocki N."/>
            <person name="Veneault-Fourrey C."/>
            <person name="LaButti K."/>
            <person name="Lindquist E.A."/>
            <person name="Lipzen A."/>
            <person name="Lundell T."/>
            <person name="Morin E."/>
            <person name="Murat C."/>
            <person name="Sun H."/>
            <person name="Tunlid A."/>
            <person name="Henrissat B."/>
            <person name="Grigoriev I.V."/>
            <person name="Hibbett D.S."/>
            <person name="Martin F."/>
            <person name="Nordberg H.P."/>
            <person name="Cantor M.N."/>
            <person name="Hua S.X."/>
        </authorList>
    </citation>
    <scope>NUCLEOTIDE SEQUENCE [LARGE SCALE GENOMIC DNA]</scope>
    <source>
        <strain evidence="7 8">F 1598</strain>
    </source>
</reference>
<sequence>MVSALWKACSEGDLENVHGSLKEASAVDIEIKDHTGITPLIEAVRNGHLEVVRALLDKGADPTNGSSQGRPQQYTSDPAILELLNNSLSKISGGMPPQQPGYNHDPNADPAKQYYGMPPQGYGYYPPAPPITEGAQGYYPPPPSAGGDQQWPGGPGNLPPADVARYIPCRYFPACRYGASCLFLHPQASYYQGSLPPPVQYPAPYDPMAQQGYPPNYYAMPPPSFQPPNGVPQQMNPMSPQSGPHHPPMPHARSGSEIVSPVQGHFSPNAPPPPAPYGTMSPISSTYPHPGQVPVPLSIPPLPPLQQQAPQQSSQSPQAMYHNQQHVAPAPGSPFVVRQDAAGQYPPEGMNGHVNFPEVNGGPKSPPPQPMADTYGSGPGFRENTGHGRRGSIRRGSLAGRKPPCLFFPSGRCKNGDDCRFPHVMPDGAGSHHQGHFPARGGGARRGGPPNGHAFRVIEEKFAAMAVQEVNFSYSTVRYHLDADILQDAQAQQNGAEGSSRSHSSEGGGRPRVPQGHKSNGVVNGARVDKRPIPKQRVPSADEFPVLTGSTTPPSRSPGLNGSLSNGHLGPTAAQVLQAPPPARIDGGKESTTRSESPESVRGHISHLSDLCLSLLFQQTKPEPNGYLPDTSQDTVAKKLPISFATATSDTGKEVAVSA</sequence>
<dbReference type="Pfam" id="PF14608">
    <property type="entry name" value="zf-CCCH_2"/>
    <property type="match status" value="2"/>
</dbReference>
<dbReference type="InParanoid" id="A0A0C3GD84"/>
<evidence type="ECO:0000313" key="8">
    <source>
        <dbReference type="Proteomes" id="UP000054166"/>
    </source>
</evidence>
<dbReference type="PROSITE" id="PS50103">
    <property type="entry name" value="ZF_C3H1"/>
    <property type="match status" value="2"/>
</dbReference>